<feature type="domain" description="Tyr recombinase" evidence="5">
    <location>
        <begin position="325"/>
        <end position="534"/>
    </location>
</feature>
<sequence>MLRKIGRSYHFRRKVPLVARPFIGKQELWFALDTSNRVTATARGGMIYGQVEAIFDDCRHMSKDEEYVRLLEEGLTEAEAVIAQQEHVLTLFTKQSELRRFMELLSVHDRFQSFIHEQATRLKEISQHLGKVTQKQEVTQARLEESREGRNELTEALKQMASIASSMMQMAQNNQLAPSVQYQTLKPQNSPLLSEIAETYIETKQKDYKNDRDVRVLRNTFAMFMEVMGDKPVGEYSGKDAHEFIQTLRRLPRNYGKSCYYTPIKDAVSAADFKDKQGETIERMSEVTIEKRITFINGLWDFLLPIEHVQKNIWKGFKFKTETIRHVSDWSEENLIKLTNLHFVSKSVSRQTYAFITSIGAYSGMRQGEICHLRCEDFVHTDDGWVMYVQDHAPTEVAGKLVRFSPKTEAGERVVPVHPELIKVGLIRHVERMRNAGKTFIFHDLTPSGSMNHLSTKFQKAFSLHKQRAGVTDDTVFHSFRHSVSTILRNEDATIREVWIDSVLGHIGDSSKKSQGITTYLHKIGIKNLKKTINRIHYPESFQISKLFE</sequence>
<dbReference type="Gene3D" id="1.10.443.10">
    <property type="entry name" value="Intergrase catalytic core"/>
    <property type="match status" value="1"/>
</dbReference>
<dbReference type="RefSeq" id="WP_166117084.1">
    <property type="nucleotide sequence ID" value="NZ_BAABDB010000019.1"/>
</dbReference>
<gene>
    <name evidence="6" type="ORF">HNR55_003358</name>
</gene>
<evidence type="ECO:0000259" key="5">
    <source>
        <dbReference type="PROSITE" id="PS51898"/>
    </source>
</evidence>
<dbReference type="AlphaFoldDB" id="A0A841QKC6"/>
<evidence type="ECO:0000256" key="2">
    <source>
        <dbReference type="ARBA" id="ARBA00022908"/>
    </source>
</evidence>
<dbReference type="PANTHER" id="PTHR30349:SF41">
    <property type="entry name" value="INTEGRASE_RECOMBINASE PROTEIN MJ0367-RELATED"/>
    <property type="match status" value="1"/>
</dbReference>
<name>A0A841QKC6_9PROT</name>
<proteinExistence type="inferred from homology"/>
<dbReference type="InterPro" id="IPR013762">
    <property type="entry name" value="Integrase-like_cat_sf"/>
</dbReference>
<comment type="similarity">
    <text evidence="1">Belongs to the 'phage' integrase family.</text>
</comment>
<dbReference type="Proteomes" id="UP000578000">
    <property type="component" value="Unassembled WGS sequence"/>
</dbReference>
<dbReference type="GO" id="GO:0006310">
    <property type="term" value="P:DNA recombination"/>
    <property type="evidence" value="ECO:0007669"/>
    <property type="project" value="UniProtKB-KW"/>
</dbReference>
<dbReference type="PANTHER" id="PTHR30349">
    <property type="entry name" value="PHAGE INTEGRASE-RELATED"/>
    <property type="match status" value="1"/>
</dbReference>
<dbReference type="PROSITE" id="PS51898">
    <property type="entry name" value="TYR_RECOMBINASE"/>
    <property type="match status" value="1"/>
</dbReference>
<evidence type="ECO:0000313" key="6">
    <source>
        <dbReference type="EMBL" id="MBB6458745.1"/>
    </source>
</evidence>
<dbReference type="InterPro" id="IPR002104">
    <property type="entry name" value="Integrase_catalytic"/>
</dbReference>
<organism evidence="6 7">
    <name type="scientific">Acetobacter lovaniensis</name>
    <dbReference type="NCBI Taxonomy" id="104100"/>
    <lineage>
        <taxon>Bacteria</taxon>
        <taxon>Pseudomonadati</taxon>
        <taxon>Pseudomonadota</taxon>
        <taxon>Alphaproteobacteria</taxon>
        <taxon>Acetobacterales</taxon>
        <taxon>Acetobacteraceae</taxon>
        <taxon>Acetobacter</taxon>
    </lineage>
</organism>
<accession>A0A841QKC6</accession>
<dbReference type="InterPro" id="IPR050090">
    <property type="entry name" value="Tyrosine_recombinase_XerCD"/>
</dbReference>
<protein>
    <submittedName>
        <fullName evidence="6">Integrase/DNA-binding phage protein</fullName>
    </submittedName>
</protein>
<evidence type="ECO:0000313" key="7">
    <source>
        <dbReference type="Proteomes" id="UP000578000"/>
    </source>
</evidence>
<keyword evidence="2" id="KW-0229">DNA integration</keyword>
<evidence type="ECO:0000256" key="1">
    <source>
        <dbReference type="ARBA" id="ARBA00008857"/>
    </source>
</evidence>
<dbReference type="Pfam" id="PF20172">
    <property type="entry name" value="DUF6538"/>
    <property type="match status" value="1"/>
</dbReference>
<dbReference type="Pfam" id="PF00589">
    <property type="entry name" value="Phage_integrase"/>
    <property type="match status" value="1"/>
</dbReference>
<keyword evidence="4" id="KW-0233">DNA recombination</keyword>
<dbReference type="SUPFAM" id="SSF56349">
    <property type="entry name" value="DNA breaking-rejoining enzymes"/>
    <property type="match status" value="1"/>
</dbReference>
<dbReference type="GO" id="GO:0015074">
    <property type="term" value="P:DNA integration"/>
    <property type="evidence" value="ECO:0007669"/>
    <property type="project" value="UniProtKB-KW"/>
</dbReference>
<evidence type="ECO:0000256" key="3">
    <source>
        <dbReference type="ARBA" id="ARBA00023125"/>
    </source>
</evidence>
<comment type="caution">
    <text evidence="6">The sequence shown here is derived from an EMBL/GenBank/DDBJ whole genome shotgun (WGS) entry which is preliminary data.</text>
</comment>
<dbReference type="InterPro" id="IPR046668">
    <property type="entry name" value="DUF6538"/>
</dbReference>
<reference evidence="6 7" key="1">
    <citation type="submission" date="2020-08" db="EMBL/GenBank/DDBJ databases">
        <title>Genomic Encyclopedia of Type Strains, Phase IV (KMG-IV): sequencing the most valuable type-strain genomes for metagenomic binning, comparative biology and taxonomic classification.</title>
        <authorList>
            <person name="Goeker M."/>
        </authorList>
    </citation>
    <scope>NUCLEOTIDE SEQUENCE [LARGE SCALE GENOMIC DNA]</scope>
    <source>
        <strain evidence="6 7">DSM 4491</strain>
    </source>
</reference>
<keyword evidence="7" id="KW-1185">Reference proteome</keyword>
<dbReference type="InterPro" id="IPR011010">
    <property type="entry name" value="DNA_brk_join_enz"/>
</dbReference>
<evidence type="ECO:0000256" key="4">
    <source>
        <dbReference type="ARBA" id="ARBA00023172"/>
    </source>
</evidence>
<dbReference type="EMBL" id="JACHIE010000030">
    <property type="protein sequence ID" value="MBB6458745.1"/>
    <property type="molecule type" value="Genomic_DNA"/>
</dbReference>
<keyword evidence="3 6" id="KW-0238">DNA-binding</keyword>
<dbReference type="GO" id="GO:0003677">
    <property type="term" value="F:DNA binding"/>
    <property type="evidence" value="ECO:0007669"/>
    <property type="project" value="UniProtKB-KW"/>
</dbReference>